<dbReference type="PROSITE" id="PS50076">
    <property type="entry name" value="DNAJ_2"/>
    <property type="match status" value="1"/>
</dbReference>
<evidence type="ECO:0000256" key="2">
    <source>
        <dbReference type="SAM" id="Phobius"/>
    </source>
</evidence>
<dbReference type="InterPro" id="IPR036869">
    <property type="entry name" value="J_dom_sf"/>
</dbReference>
<dbReference type="EMBL" id="CAJNOM010000003">
    <property type="protein sequence ID" value="CAF0741939.1"/>
    <property type="molecule type" value="Genomic_DNA"/>
</dbReference>
<keyword evidence="2" id="KW-1133">Transmembrane helix</keyword>
<feature type="transmembrane region" description="Helical" evidence="2">
    <location>
        <begin position="285"/>
        <end position="311"/>
    </location>
</feature>
<evidence type="ECO:0000259" key="3">
    <source>
        <dbReference type="PROSITE" id="PS50076"/>
    </source>
</evidence>
<accession>A0A813NV85</accession>
<evidence type="ECO:0000256" key="1">
    <source>
        <dbReference type="SAM" id="MobiDB-lite"/>
    </source>
</evidence>
<dbReference type="Gene3D" id="1.10.287.110">
    <property type="entry name" value="DnaJ domain"/>
    <property type="match status" value="1"/>
</dbReference>
<dbReference type="InterPro" id="IPR018253">
    <property type="entry name" value="DnaJ_domain_CS"/>
</dbReference>
<protein>
    <recommendedName>
        <fullName evidence="3">J domain-containing protein</fullName>
    </recommendedName>
</protein>
<feature type="compositionally biased region" description="Low complexity" evidence="1">
    <location>
        <begin position="352"/>
        <end position="384"/>
    </location>
</feature>
<keyword evidence="2" id="KW-0472">Membrane</keyword>
<dbReference type="EMBL" id="CAJNOI010000006">
    <property type="protein sequence ID" value="CAF0753722.1"/>
    <property type="molecule type" value="Genomic_DNA"/>
</dbReference>
<keyword evidence="2" id="KW-0812">Transmembrane</keyword>
<dbReference type="PRINTS" id="PR00625">
    <property type="entry name" value="JDOMAIN"/>
</dbReference>
<gene>
    <name evidence="5" type="ORF">BJG266_LOCUS2603</name>
    <name evidence="6" type="ORF">QVE165_LOCUS7829</name>
    <name evidence="4" type="ORF">QVE165_LOCUS955</name>
</gene>
<dbReference type="OrthoDB" id="376357at2759"/>
<dbReference type="SUPFAM" id="SSF46565">
    <property type="entry name" value="Chaperone J-domain"/>
    <property type="match status" value="1"/>
</dbReference>
<comment type="caution">
    <text evidence="4">The sequence shown here is derived from an EMBL/GenBank/DDBJ whole genome shotgun (WGS) entry which is preliminary data.</text>
</comment>
<keyword evidence="7" id="KW-1185">Reference proteome</keyword>
<evidence type="ECO:0000313" key="6">
    <source>
        <dbReference type="EMBL" id="CAF0869763.1"/>
    </source>
</evidence>
<dbReference type="PANTHER" id="PTHR44825:SF1">
    <property type="entry name" value="DNAJ HOMOLOG SUBFAMILY C MEMBER 4"/>
    <property type="match status" value="1"/>
</dbReference>
<feature type="domain" description="J" evidence="3">
    <location>
        <begin position="400"/>
        <end position="465"/>
    </location>
</feature>
<dbReference type="Proteomes" id="UP000663877">
    <property type="component" value="Unassembled WGS sequence"/>
</dbReference>
<dbReference type="Proteomes" id="UP000663832">
    <property type="component" value="Unassembled WGS sequence"/>
</dbReference>
<evidence type="ECO:0000313" key="4">
    <source>
        <dbReference type="EMBL" id="CAF0741939.1"/>
    </source>
</evidence>
<reference evidence="4" key="1">
    <citation type="submission" date="2021-02" db="EMBL/GenBank/DDBJ databases">
        <authorList>
            <person name="Nowell W R."/>
        </authorList>
    </citation>
    <scope>NUCLEOTIDE SEQUENCE</scope>
</reference>
<feature type="region of interest" description="Disordered" evidence="1">
    <location>
        <begin position="352"/>
        <end position="397"/>
    </location>
</feature>
<sequence length="472" mass="55073">MNRSINILLIGRCRPLVISYRLISNKKYEGIRESFDEDQARLYFDQWLKSLWFAPGGWTQSTKDDAITITKRYVPFWNLSLYGSISSSLKITQNTMRASGKTYAPSQQTYSVPITMNNISLTNVNIYAAQTLDRYHLNKLKIHFYNNQIVNLSNQEKYIEQWTVDKDTAFQIGWDLNIVPEIKELSKQQAQQMYPNYSNYQVESFHFDINTKKERILYYPIYVINYEYGAQTNFTCLVNGVTGEVEGDRQYSMAKVTLATLVGFYPAALAAIVSLGSLIDPSIGITLASLLSFKTSIPIACVVAPLVGLYAKNYPKIYRQRISQQQWHNYSSNAYQFTYDFTAPFQQQYQSYRQQQQQSNQQQYQRQQQQQYQQQSKQQQQQQQRTRESGTRQKEEAPLDLYNLLSVSRTATDKEIKRAYLTKAKELHPDKNPGDKNAEELFKKVNQAYAILSDKFKREQYDKYGYESVKYN</sequence>
<dbReference type="PROSITE" id="PS00636">
    <property type="entry name" value="DNAJ_1"/>
    <property type="match status" value="1"/>
</dbReference>
<evidence type="ECO:0000313" key="7">
    <source>
        <dbReference type="Proteomes" id="UP000663832"/>
    </source>
</evidence>
<dbReference type="EMBL" id="CAJNOM010000034">
    <property type="protein sequence ID" value="CAF0869763.1"/>
    <property type="molecule type" value="Genomic_DNA"/>
</dbReference>
<proteinExistence type="predicted"/>
<feature type="compositionally biased region" description="Basic and acidic residues" evidence="1">
    <location>
        <begin position="385"/>
        <end position="397"/>
    </location>
</feature>
<dbReference type="Pfam" id="PF00226">
    <property type="entry name" value="DnaJ"/>
    <property type="match status" value="1"/>
</dbReference>
<dbReference type="InterPro" id="IPR001623">
    <property type="entry name" value="DnaJ_domain"/>
</dbReference>
<organism evidence="4 7">
    <name type="scientific">Adineta steineri</name>
    <dbReference type="NCBI Taxonomy" id="433720"/>
    <lineage>
        <taxon>Eukaryota</taxon>
        <taxon>Metazoa</taxon>
        <taxon>Spiralia</taxon>
        <taxon>Gnathifera</taxon>
        <taxon>Rotifera</taxon>
        <taxon>Eurotatoria</taxon>
        <taxon>Bdelloidea</taxon>
        <taxon>Adinetida</taxon>
        <taxon>Adinetidae</taxon>
        <taxon>Adineta</taxon>
    </lineage>
</organism>
<dbReference type="SMART" id="SM00271">
    <property type="entry name" value="DnaJ"/>
    <property type="match status" value="1"/>
</dbReference>
<dbReference type="InterPro" id="IPR052763">
    <property type="entry name" value="DnaJ_C4"/>
</dbReference>
<feature type="transmembrane region" description="Helical" evidence="2">
    <location>
        <begin position="258"/>
        <end position="279"/>
    </location>
</feature>
<name>A0A813NV85_9BILA</name>
<dbReference type="CDD" id="cd06257">
    <property type="entry name" value="DnaJ"/>
    <property type="match status" value="1"/>
</dbReference>
<dbReference type="PANTHER" id="PTHR44825">
    <property type="match status" value="1"/>
</dbReference>
<dbReference type="AlphaFoldDB" id="A0A813NV85"/>
<evidence type="ECO:0000313" key="5">
    <source>
        <dbReference type="EMBL" id="CAF0753722.1"/>
    </source>
</evidence>